<proteinExistence type="predicted"/>
<reference evidence="2 3" key="1">
    <citation type="submission" date="2014-04" db="EMBL/GenBank/DDBJ databases">
        <title>Genome evolution of avian class.</title>
        <authorList>
            <person name="Zhang G."/>
            <person name="Li C."/>
        </authorList>
    </citation>
    <scope>NUCLEOTIDE SEQUENCE [LARGE SCALE GENOMIC DNA]</scope>
    <source>
        <strain evidence="2">BGI_N303</strain>
    </source>
</reference>
<feature type="non-terminal residue" evidence="2">
    <location>
        <position position="205"/>
    </location>
</feature>
<evidence type="ECO:0000313" key="2">
    <source>
        <dbReference type="EMBL" id="KFO70644.1"/>
    </source>
</evidence>
<dbReference type="STRING" id="55661.A0A091FND0"/>
<organism evidence="2 3">
    <name type="scientific">Cuculus canorus</name>
    <name type="common">Common cuckoo</name>
    <dbReference type="NCBI Taxonomy" id="55661"/>
    <lineage>
        <taxon>Eukaryota</taxon>
        <taxon>Metazoa</taxon>
        <taxon>Chordata</taxon>
        <taxon>Craniata</taxon>
        <taxon>Vertebrata</taxon>
        <taxon>Euteleostomi</taxon>
        <taxon>Archelosauria</taxon>
        <taxon>Archosauria</taxon>
        <taxon>Dinosauria</taxon>
        <taxon>Saurischia</taxon>
        <taxon>Theropoda</taxon>
        <taxon>Coelurosauria</taxon>
        <taxon>Aves</taxon>
        <taxon>Neognathae</taxon>
        <taxon>Neoaves</taxon>
        <taxon>Otidimorphae</taxon>
        <taxon>Cuculiformes</taxon>
        <taxon>Cuculidae</taxon>
        <taxon>Cuculus</taxon>
    </lineage>
</organism>
<sequence>RDMGQARSIVRTLNFRKADFHLFKLLFCRTPWDVVLQDKGVEQSWKIFKEAFHRAQERSVPTCRKSGRKGKRAAWLSRDLLVKLKKKRKLHRQCKQGQGTWGVYRDAACLCRDEVRKAKVREVKTNKKGFYRCINQKRKIKENIPPLMVGNGDHVSIDKEKAEVLNNFFASVFTDNCSHPPFWVMEQQDGDQRGRPPPTVEEDQV</sequence>
<accession>A0A091FND0</accession>
<gene>
    <name evidence="2" type="ORF">N303_02774</name>
</gene>
<dbReference type="GO" id="GO:0031012">
    <property type="term" value="C:extracellular matrix"/>
    <property type="evidence" value="ECO:0007669"/>
    <property type="project" value="TreeGrafter"/>
</dbReference>
<dbReference type="AlphaFoldDB" id="A0A091FND0"/>
<evidence type="ECO:0000256" key="1">
    <source>
        <dbReference type="SAM" id="MobiDB-lite"/>
    </source>
</evidence>
<feature type="non-terminal residue" evidence="2">
    <location>
        <position position="1"/>
    </location>
</feature>
<dbReference type="GO" id="GO:0007508">
    <property type="term" value="P:larval heart development"/>
    <property type="evidence" value="ECO:0007669"/>
    <property type="project" value="TreeGrafter"/>
</dbReference>
<name>A0A091FND0_CUCCA</name>
<protein>
    <submittedName>
        <fullName evidence="2">Uncharacterized protein</fullName>
    </submittedName>
</protein>
<dbReference type="GO" id="GO:0061343">
    <property type="term" value="P:cell adhesion involved in heart morphogenesis"/>
    <property type="evidence" value="ECO:0007669"/>
    <property type="project" value="TreeGrafter"/>
</dbReference>
<dbReference type="PANTHER" id="PTHR33395:SF22">
    <property type="entry name" value="REVERSE TRANSCRIPTASE DOMAIN-CONTAINING PROTEIN"/>
    <property type="match status" value="1"/>
</dbReference>
<dbReference type="Proteomes" id="UP000053760">
    <property type="component" value="Unassembled WGS sequence"/>
</dbReference>
<feature type="region of interest" description="Disordered" evidence="1">
    <location>
        <begin position="186"/>
        <end position="205"/>
    </location>
</feature>
<dbReference type="PANTHER" id="PTHR33395">
    <property type="entry name" value="TRANSCRIPTASE, PUTATIVE-RELATED-RELATED"/>
    <property type="match status" value="1"/>
</dbReference>
<keyword evidence="3" id="KW-1185">Reference proteome</keyword>
<evidence type="ECO:0000313" key="3">
    <source>
        <dbReference type="Proteomes" id="UP000053760"/>
    </source>
</evidence>
<dbReference type="EMBL" id="KL447187">
    <property type="protein sequence ID" value="KFO70644.1"/>
    <property type="molecule type" value="Genomic_DNA"/>
</dbReference>